<dbReference type="Proteomes" id="UP000001861">
    <property type="component" value="Unassembled WGS sequence"/>
</dbReference>
<accession>A8PDN5</accession>
<dbReference type="EMBL" id="AACS02000006">
    <property type="protein sequence ID" value="EAU81200.1"/>
    <property type="molecule type" value="Genomic_DNA"/>
</dbReference>
<feature type="region of interest" description="Disordered" evidence="1">
    <location>
        <begin position="109"/>
        <end position="149"/>
    </location>
</feature>
<feature type="compositionally biased region" description="Polar residues" evidence="1">
    <location>
        <begin position="128"/>
        <end position="149"/>
    </location>
</feature>
<comment type="caution">
    <text evidence="2">The sequence shown here is derived from an EMBL/GenBank/DDBJ whole genome shotgun (WGS) entry which is preliminary data.</text>
</comment>
<dbReference type="RefSeq" id="XP_001840634.1">
    <property type="nucleotide sequence ID" value="XM_001840582.1"/>
</dbReference>
<organism evidence="2 3">
    <name type="scientific">Coprinopsis cinerea (strain Okayama-7 / 130 / ATCC MYA-4618 / FGSC 9003)</name>
    <name type="common">Inky cap fungus</name>
    <name type="synonym">Hormographiella aspergillata</name>
    <dbReference type="NCBI Taxonomy" id="240176"/>
    <lineage>
        <taxon>Eukaryota</taxon>
        <taxon>Fungi</taxon>
        <taxon>Dikarya</taxon>
        <taxon>Basidiomycota</taxon>
        <taxon>Agaricomycotina</taxon>
        <taxon>Agaricomycetes</taxon>
        <taxon>Agaricomycetidae</taxon>
        <taxon>Agaricales</taxon>
        <taxon>Agaricineae</taxon>
        <taxon>Psathyrellaceae</taxon>
        <taxon>Coprinopsis</taxon>
    </lineage>
</organism>
<name>A8PDN5_COPC7</name>
<evidence type="ECO:0000313" key="3">
    <source>
        <dbReference type="Proteomes" id="UP000001861"/>
    </source>
</evidence>
<gene>
    <name evidence="2" type="ORF">CC1G_11282</name>
</gene>
<dbReference type="GeneID" id="6017284"/>
<evidence type="ECO:0000256" key="1">
    <source>
        <dbReference type="SAM" id="MobiDB-lite"/>
    </source>
</evidence>
<protein>
    <submittedName>
        <fullName evidence="2">Uncharacterized protein</fullName>
    </submittedName>
</protein>
<reference evidence="2 3" key="1">
    <citation type="journal article" date="2010" name="Proc. Natl. Acad. Sci. U.S.A.">
        <title>Insights into evolution of multicellular fungi from the assembled chromosomes of the mushroom Coprinopsis cinerea (Coprinus cinereus).</title>
        <authorList>
            <person name="Stajich J.E."/>
            <person name="Wilke S.K."/>
            <person name="Ahren D."/>
            <person name="Au C.H."/>
            <person name="Birren B.W."/>
            <person name="Borodovsky M."/>
            <person name="Burns C."/>
            <person name="Canback B."/>
            <person name="Casselton L.A."/>
            <person name="Cheng C.K."/>
            <person name="Deng J."/>
            <person name="Dietrich F.S."/>
            <person name="Fargo D.C."/>
            <person name="Farman M.L."/>
            <person name="Gathman A.C."/>
            <person name="Goldberg J."/>
            <person name="Guigo R."/>
            <person name="Hoegger P.J."/>
            <person name="Hooker J.B."/>
            <person name="Huggins A."/>
            <person name="James T.Y."/>
            <person name="Kamada T."/>
            <person name="Kilaru S."/>
            <person name="Kodira C."/>
            <person name="Kues U."/>
            <person name="Kupfer D."/>
            <person name="Kwan H.S."/>
            <person name="Lomsadze A."/>
            <person name="Li W."/>
            <person name="Lilly W.W."/>
            <person name="Ma L.J."/>
            <person name="Mackey A.J."/>
            <person name="Manning G."/>
            <person name="Martin F."/>
            <person name="Muraguchi H."/>
            <person name="Natvig D.O."/>
            <person name="Palmerini H."/>
            <person name="Ramesh M.A."/>
            <person name="Rehmeyer C.J."/>
            <person name="Roe B.A."/>
            <person name="Shenoy N."/>
            <person name="Stanke M."/>
            <person name="Ter-Hovhannisyan V."/>
            <person name="Tunlid A."/>
            <person name="Velagapudi R."/>
            <person name="Vision T.J."/>
            <person name="Zeng Q."/>
            <person name="Zolan M.E."/>
            <person name="Pukkila P.J."/>
        </authorList>
    </citation>
    <scope>NUCLEOTIDE SEQUENCE [LARGE SCALE GENOMIC DNA]</scope>
    <source>
        <strain evidence="3">Okayama-7 / 130 / ATCC MYA-4618 / FGSC 9003</strain>
    </source>
</reference>
<proteinExistence type="predicted"/>
<dbReference type="AlphaFoldDB" id="A8PDN5"/>
<dbReference type="InParanoid" id="A8PDN5"/>
<evidence type="ECO:0000313" key="2">
    <source>
        <dbReference type="EMBL" id="EAU81200.1"/>
    </source>
</evidence>
<dbReference type="VEuPathDB" id="FungiDB:CC1G_11282"/>
<feature type="region of interest" description="Disordered" evidence="1">
    <location>
        <begin position="1"/>
        <end position="35"/>
    </location>
</feature>
<keyword evidence="3" id="KW-1185">Reference proteome</keyword>
<sequence length="149" mass="16359">MTSRTSPKLHESGSFSSSRGLGTRVSPAARRSSGHIEGSGWIPLARIVALPLEASWISAKKDFTNSGYSDHAYSVLKNSRSFCLFFDLAGYPAHRDWIDLMTYSTSLPESKTHSALSRPTKLHDLLPSSGSNPTMTTTHSPNYDQQKKT</sequence>
<dbReference type="KEGG" id="cci:CC1G_11282"/>